<gene>
    <name evidence="2" type="ORF">GCM10023330_21840</name>
</gene>
<accession>A0ABP9CMH6</accession>
<keyword evidence="1" id="KW-1133">Transmembrane helix</keyword>
<dbReference type="Proteomes" id="UP001501433">
    <property type="component" value="Unassembled WGS sequence"/>
</dbReference>
<dbReference type="EMBL" id="BAABJW010000003">
    <property type="protein sequence ID" value="GAA4813742.1"/>
    <property type="molecule type" value="Genomic_DNA"/>
</dbReference>
<feature type="transmembrane region" description="Helical" evidence="1">
    <location>
        <begin position="6"/>
        <end position="28"/>
    </location>
</feature>
<name>A0ABP9CMH6_9FLAO</name>
<keyword evidence="1" id="KW-0812">Transmembrane</keyword>
<evidence type="ECO:0008006" key="4">
    <source>
        <dbReference type="Google" id="ProtNLM"/>
    </source>
</evidence>
<evidence type="ECO:0000313" key="3">
    <source>
        <dbReference type="Proteomes" id="UP001501433"/>
    </source>
</evidence>
<keyword evidence="3" id="KW-1185">Reference proteome</keyword>
<sequence length="91" mass="10626">MISFLITYLPFLLVLIVSALCLVLVLDINKIKNKGLLRLSRLNAFLSFQLLKNKRLSQNIILSEHIEKVLFKRFLKINTEILSLQKIIFEL</sequence>
<reference evidence="3" key="1">
    <citation type="journal article" date="2019" name="Int. J. Syst. Evol. Microbiol.">
        <title>The Global Catalogue of Microorganisms (GCM) 10K type strain sequencing project: providing services to taxonomists for standard genome sequencing and annotation.</title>
        <authorList>
            <consortium name="The Broad Institute Genomics Platform"/>
            <consortium name="The Broad Institute Genome Sequencing Center for Infectious Disease"/>
            <person name="Wu L."/>
            <person name="Ma J."/>
        </authorList>
    </citation>
    <scope>NUCLEOTIDE SEQUENCE [LARGE SCALE GENOMIC DNA]</scope>
    <source>
        <strain evidence="3">JCM 18325</strain>
    </source>
</reference>
<evidence type="ECO:0000256" key="1">
    <source>
        <dbReference type="SAM" id="Phobius"/>
    </source>
</evidence>
<organism evidence="2 3">
    <name type="scientific">Litoribaculum gwangyangense</name>
    <dbReference type="NCBI Taxonomy" id="1130722"/>
    <lineage>
        <taxon>Bacteria</taxon>
        <taxon>Pseudomonadati</taxon>
        <taxon>Bacteroidota</taxon>
        <taxon>Flavobacteriia</taxon>
        <taxon>Flavobacteriales</taxon>
        <taxon>Flavobacteriaceae</taxon>
        <taxon>Litoribaculum</taxon>
    </lineage>
</organism>
<comment type="caution">
    <text evidence="2">The sequence shown here is derived from an EMBL/GenBank/DDBJ whole genome shotgun (WGS) entry which is preliminary data.</text>
</comment>
<protein>
    <recommendedName>
        <fullName evidence="4">ATP synthase F0 subunit 8</fullName>
    </recommendedName>
</protein>
<proteinExistence type="predicted"/>
<evidence type="ECO:0000313" key="2">
    <source>
        <dbReference type="EMBL" id="GAA4813742.1"/>
    </source>
</evidence>
<keyword evidence="1" id="KW-0472">Membrane</keyword>